<dbReference type="AlphaFoldDB" id="A0A927IB95"/>
<evidence type="ECO:0000313" key="2">
    <source>
        <dbReference type="EMBL" id="MBD3930782.1"/>
    </source>
</evidence>
<dbReference type="Proteomes" id="UP000632289">
    <property type="component" value="Unassembled WGS sequence"/>
</dbReference>
<reference evidence="2" key="1">
    <citation type="submission" date="2020-09" db="EMBL/GenBank/DDBJ databases">
        <title>Secondary metabolite and genome analysis of marine Streptomyces chumphonensis KK1-2T.</title>
        <authorList>
            <person name="Phongsopitanun W."/>
            <person name="Kanchanasin P."/>
            <person name="Pittayakhajonwut P."/>
            <person name="Suwanborirux K."/>
            <person name="Tanasupawat S."/>
        </authorList>
    </citation>
    <scope>NUCLEOTIDE SEQUENCE</scope>
    <source>
        <strain evidence="2">KK1-2</strain>
    </source>
</reference>
<evidence type="ECO:0000256" key="1">
    <source>
        <dbReference type="SAM" id="SignalP"/>
    </source>
</evidence>
<comment type="caution">
    <text evidence="2">The sequence shown here is derived from an EMBL/GenBank/DDBJ whole genome shotgun (WGS) entry which is preliminary data.</text>
</comment>
<accession>A0A927IB95</accession>
<sequence length="128" mass="13202">MRSKRQRAVARLATAVGAGALAAAGLTAPAVAAEAGGAAGPQAGSVGVQGGYVETWIHGNVRYGPSTDHDINYTVAAGFDSYGLCWKHGGWVTANGIAHDKWVKLSNSEWIWGGLLKGDETGGVHQRC</sequence>
<keyword evidence="3" id="KW-1185">Reference proteome</keyword>
<organism evidence="2 3">
    <name type="scientific">Streptomyces chumphonensis</name>
    <dbReference type="NCBI Taxonomy" id="1214925"/>
    <lineage>
        <taxon>Bacteria</taxon>
        <taxon>Bacillati</taxon>
        <taxon>Actinomycetota</taxon>
        <taxon>Actinomycetes</taxon>
        <taxon>Kitasatosporales</taxon>
        <taxon>Streptomycetaceae</taxon>
        <taxon>Streptomyces</taxon>
    </lineage>
</organism>
<protein>
    <submittedName>
        <fullName evidence="2">SH3 domain-containing protein</fullName>
    </submittedName>
</protein>
<dbReference type="EMBL" id="JACXYU010000001">
    <property type="protein sequence ID" value="MBD3930782.1"/>
    <property type="molecule type" value="Genomic_DNA"/>
</dbReference>
<keyword evidence="1" id="KW-0732">Signal</keyword>
<gene>
    <name evidence="2" type="ORF">IF129_04275</name>
</gene>
<proteinExistence type="predicted"/>
<dbReference type="RefSeq" id="WP_191208016.1">
    <property type="nucleotide sequence ID" value="NZ_BAABKL010000039.1"/>
</dbReference>
<name>A0A927IB95_9ACTN</name>
<feature type="chain" id="PRO_5036997279" evidence="1">
    <location>
        <begin position="33"/>
        <end position="128"/>
    </location>
</feature>
<evidence type="ECO:0000313" key="3">
    <source>
        <dbReference type="Proteomes" id="UP000632289"/>
    </source>
</evidence>
<feature type="signal peptide" evidence="1">
    <location>
        <begin position="1"/>
        <end position="32"/>
    </location>
</feature>